<dbReference type="VEuPathDB" id="VectorBase:GBRI014024"/>
<evidence type="ECO:0000256" key="1">
    <source>
        <dbReference type="SAM" id="MobiDB-lite"/>
    </source>
</evidence>
<feature type="signal peptide" evidence="2">
    <location>
        <begin position="1"/>
        <end position="18"/>
    </location>
</feature>
<name>A0A1A9WC33_9MUSC</name>
<dbReference type="EnsemblMetazoa" id="GBRI014024-RA">
    <property type="protein sequence ID" value="GBRI014024-PA"/>
    <property type="gene ID" value="GBRI014024"/>
</dbReference>
<sequence>MKLYTLCIVISCFIYLSAEKPSSGKYSPYLYKSPLKLPKALMHPPKKLKALVVQIRSDHPVPIVLKSRPRLGHAHSHSHVHHHINPATMQHIRGYRPMKLTGPVYTKNSALFYKPLKLKLSNSKLKSKVKPVHKPATSYDVPFKYETPNKEIYSTKDIQTLPLESHPTFISDHFVPIHTIPAPNLAIQDNHIPQVDEITSTQPLLEAQITHQNQNAYQVVEDNTNDKTIVDSLTGSQKLYAPDPDPSLPVTHIEPATEPFNRPSISKPLPVDVQSNHLPVAQPLVQILAIDSAKQFIPNVYPLQYVQQHQQQQQQQNQLQGSLQSTVAPVHAVPVPIYNPTYLVTQSNHLYNQHRQQLFKPVSALNAPSDLGYVNADMTQEIASDGQILQAAKDNNNNLQTIWNTAPQYAALIAAPALDNEQDVEKASFQLHNVAQPTTNSNFITRLQKRSNNLVKGTVEDVNNIQRTEGEHQQEDDLYEVSSSMDVSNGESATIKTKPNKS</sequence>
<evidence type="ECO:0000313" key="4">
    <source>
        <dbReference type="Proteomes" id="UP000091820"/>
    </source>
</evidence>
<dbReference type="Proteomes" id="UP000091820">
    <property type="component" value="Unassembled WGS sequence"/>
</dbReference>
<evidence type="ECO:0008006" key="5">
    <source>
        <dbReference type="Google" id="ProtNLM"/>
    </source>
</evidence>
<evidence type="ECO:0000313" key="3">
    <source>
        <dbReference type="EnsemblMetazoa" id="GBRI014024-PA"/>
    </source>
</evidence>
<protein>
    <recommendedName>
        <fullName evidence="5">DUF4794 domain-containing protein</fullName>
    </recommendedName>
</protein>
<evidence type="ECO:0000256" key="2">
    <source>
        <dbReference type="SAM" id="SignalP"/>
    </source>
</evidence>
<keyword evidence="4" id="KW-1185">Reference proteome</keyword>
<reference evidence="4" key="1">
    <citation type="submission" date="2014-03" db="EMBL/GenBank/DDBJ databases">
        <authorList>
            <person name="Aksoy S."/>
            <person name="Warren W."/>
            <person name="Wilson R.K."/>
        </authorList>
    </citation>
    <scope>NUCLEOTIDE SEQUENCE [LARGE SCALE GENOMIC DNA]</scope>
    <source>
        <strain evidence="4">IAEA</strain>
    </source>
</reference>
<reference evidence="3" key="2">
    <citation type="submission" date="2020-05" db="UniProtKB">
        <authorList>
            <consortium name="EnsemblMetazoa"/>
        </authorList>
    </citation>
    <scope>IDENTIFICATION</scope>
    <source>
        <strain evidence="3">IAEA</strain>
    </source>
</reference>
<feature type="compositionally biased region" description="Polar residues" evidence="1">
    <location>
        <begin position="481"/>
        <end position="502"/>
    </location>
</feature>
<organism evidence="3 4">
    <name type="scientific">Glossina brevipalpis</name>
    <dbReference type="NCBI Taxonomy" id="37001"/>
    <lineage>
        <taxon>Eukaryota</taxon>
        <taxon>Metazoa</taxon>
        <taxon>Ecdysozoa</taxon>
        <taxon>Arthropoda</taxon>
        <taxon>Hexapoda</taxon>
        <taxon>Insecta</taxon>
        <taxon>Pterygota</taxon>
        <taxon>Neoptera</taxon>
        <taxon>Endopterygota</taxon>
        <taxon>Diptera</taxon>
        <taxon>Brachycera</taxon>
        <taxon>Muscomorpha</taxon>
        <taxon>Hippoboscoidea</taxon>
        <taxon>Glossinidae</taxon>
        <taxon>Glossina</taxon>
    </lineage>
</organism>
<dbReference type="AlphaFoldDB" id="A0A1A9WC33"/>
<feature type="region of interest" description="Disordered" evidence="1">
    <location>
        <begin position="468"/>
        <end position="502"/>
    </location>
</feature>
<proteinExistence type="predicted"/>
<feature type="chain" id="PRO_5008400204" description="DUF4794 domain-containing protein" evidence="2">
    <location>
        <begin position="19"/>
        <end position="502"/>
    </location>
</feature>
<accession>A0A1A9WC33</accession>
<dbReference type="STRING" id="37001.A0A1A9WC33"/>
<keyword evidence="2" id="KW-0732">Signal</keyword>